<accession>X0Y109</accession>
<name>X0Y109_9ZZZZ</name>
<keyword evidence="1" id="KW-0547">Nucleotide-binding</keyword>
<dbReference type="Pfam" id="PF06745">
    <property type="entry name" value="ATPase"/>
    <property type="match status" value="1"/>
</dbReference>
<dbReference type="Gene3D" id="3.40.50.300">
    <property type="entry name" value="P-loop containing nucleotide triphosphate hydrolases"/>
    <property type="match status" value="1"/>
</dbReference>
<dbReference type="SUPFAM" id="SSF52540">
    <property type="entry name" value="P-loop containing nucleoside triphosphate hydrolases"/>
    <property type="match status" value="1"/>
</dbReference>
<protein>
    <recommendedName>
        <fullName evidence="3">RecA family profile 1 domain-containing protein</fullName>
    </recommendedName>
</protein>
<dbReference type="PANTHER" id="PTHR43637">
    <property type="entry name" value="UPF0273 PROTEIN TM_0370"/>
    <property type="match status" value="1"/>
</dbReference>
<dbReference type="InterPro" id="IPR020588">
    <property type="entry name" value="RecA_ATP-bd"/>
</dbReference>
<evidence type="ECO:0000313" key="4">
    <source>
        <dbReference type="EMBL" id="GAG41042.1"/>
    </source>
</evidence>
<evidence type="ECO:0000256" key="2">
    <source>
        <dbReference type="ARBA" id="ARBA00022840"/>
    </source>
</evidence>
<proteinExistence type="predicted"/>
<keyword evidence="2" id="KW-0067">ATP-binding</keyword>
<dbReference type="InterPro" id="IPR014774">
    <property type="entry name" value="KaiC-like_dom"/>
</dbReference>
<dbReference type="AlphaFoldDB" id="X0Y109"/>
<dbReference type="EMBL" id="BARS01040987">
    <property type="protein sequence ID" value="GAG41042.1"/>
    <property type="molecule type" value="Genomic_DNA"/>
</dbReference>
<organism evidence="4">
    <name type="scientific">marine sediment metagenome</name>
    <dbReference type="NCBI Taxonomy" id="412755"/>
    <lineage>
        <taxon>unclassified sequences</taxon>
        <taxon>metagenomes</taxon>
        <taxon>ecological metagenomes</taxon>
    </lineage>
</organism>
<evidence type="ECO:0000256" key="1">
    <source>
        <dbReference type="ARBA" id="ARBA00022741"/>
    </source>
</evidence>
<evidence type="ECO:0000259" key="3">
    <source>
        <dbReference type="PROSITE" id="PS50162"/>
    </source>
</evidence>
<gene>
    <name evidence="4" type="ORF">S01H1_62406</name>
</gene>
<comment type="caution">
    <text evidence="4">The sequence shown here is derived from an EMBL/GenBank/DDBJ whole genome shotgun (WGS) entry which is preliminary data.</text>
</comment>
<sequence length="102" mass="11038">MVTYTVINIEWIEEISMSEGMVISEEGTTVENVVCKTGIDELDAQLDGGIPVGNTVLMVGSSGSGKTTLCMQFLANGAKQGERGVFFTITEPLFKLTKNMQR</sequence>
<dbReference type="PROSITE" id="PS50162">
    <property type="entry name" value="RECA_2"/>
    <property type="match status" value="1"/>
</dbReference>
<dbReference type="GO" id="GO:0140664">
    <property type="term" value="F:ATP-dependent DNA damage sensor activity"/>
    <property type="evidence" value="ECO:0007669"/>
    <property type="project" value="InterPro"/>
</dbReference>
<feature type="non-terminal residue" evidence="4">
    <location>
        <position position="102"/>
    </location>
</feature>
<feature type="domain" description="RecA family profile 1" evidence="3">
    <location>
        <begin position="31"/>
        <end position="102"/>
    </location>
</feature>
<dbReference type="InterPro" id="IPR027417">
    <property type="entry name" value="P-loop_NTPase"/>
</dbReference>
<dbReference type="GO" id="GO:0005524">
    <property type="term" value="F:ATP binding"/>
    <property type="evidence" value="ECO:0007669"/>
    <property type="project" value="UniProtKB-KW"/>
</dbReference>
<dbReference type="GO" id="GO:0003677">
    <property type="term" value="F:DNA binding"/>
    <property type="evidence" value="ECO:0007669"/>
    <property type="project" value="InterPro"/>
</dbReference>
<reference evidence="4" key="1">
    <citation type="journal article" date="2014" name="Front. Microbiol.">
        <title>High frequency of phylogenetically diverse reductive dehalogenase-homologous genes in deep subseafloor sedimentary metagenomes.</title>
        <authorList>
            <person name="Kawai M."/>
            <person name="Futagami T."/>
            <person name="Toyoda A."/>
            <person name="Takaki Y."/>
            <person name="Nishi S."/>
            <person name="Hori S."/>
            <person name="Arai W."/>
            <person name="Tsubouchi T."/>
            <person name="Morono Y."/>
            <person name="Uchiyama I."/>
            <person name="Ito T."/>
            <person name="Fujiyama A."/>
            <person name="Inagaki F."/>
            <person name="Takami H."/>
        </authorList>
    </citation>
    <scope>NUCLEOTIDE SEQUENCE</scope>
    <source>
        <strain evidence="4">Expedition CK06-06</strain>
    </source>
</reference>
<dbReference type="GO" id="GO:0006281">
    <property type="term" value="P:DNA repair"/>
    <property type="evidence" value="ECO:0007669"/>
    <property type="project" value="InterPro"/>
</dbReference>